<evidence type="ECO:0000313" key="8">
    <source>
        <dbReference type="Proteomes" id="UP001233172"/>
    </source>
</evidence>
<keyword evidence="7" id="KW-0762">Sugar transport</keyword>
<keyword evidence="5 6" id="KW-0472">Membrane</keyword>
<keyword evidence="4 6" id="KW-1133">Transmembrane helix</keyword>
<dbReference type="InterPro" id="IPR005828">
    <property type="entry name" value="MFS_sugar_transport-like"/>
</dbReference>
<evidence type="ECO:0000313" key="7">
    <source>
        <dbReference type="EMBL" id="KAK0066151.1"/>
    </source>
</evidence>
<proteinExistence type="predicted"/>
<evidence type="ECO:0000256" key="1">
    <source>
        <dbReference type="ARBA" id="ARBA00004370"/>
    </source>
</evidence>
<dbReference type="InterPro" id="IPR045263">
    <property type="entry name" value="GLUT"/>
</dbReference>
<dbReference type="PANTHER" id="PTHR23503">
    <property type="entry name" value="SOLUTE CARRIER FAMILY 2"/>
    <property type="match status" value="1"/>
</dbReference>
<name>A0AAD8C482_BIOPF</name>
<accession>A0AAD8C482</accession>
<dbReference type="GO" id="GO:0016020">
    <property type="term" value="C:membrane"/>
    <property type="evidence" value="ECO:0007669"/>
    <property type="project" value="UniProtKB-SubCell"/>
</dbReference>
<keyword evidence="8" id="KW-1185">Reference proteome</keyword>
<dbReference type="PANTHER" id="PTHR23503:SF8">
    <property type="entry name" value="FACILITATED GLUCOSE TRANSPORTER PROTEIN 1"/>
    <property type="match status" value="1"/>
</dbReference>
<evidence type="ECO:0000256" key="4">
    <source>
        <dbReference type="ARBA" id="ARBA00022989"/>
    </source>
</evidence>
<evidence type="ECO:0000256" key="2">
    <source>
        <dbReference type="ARBA" id="ARBA00022448"/>
    </source>
</evidence>
<keyword evidence="3 6" id="KW-0812">Transmembrane</keyword>
<feature type="transmembrane region" description="Helical" evidence="6">
    <location>
        <begin position="45"/>
        <end position="68"/>
    </location>
</feature>
<keyword evidence="2" id="KW-0813">Transport</keyword>
<dbReference type="AlphaFoldDB" id="A0AAD8C482"/>
<feature type="non-terminal residue" evidence="7">
    <location>
        <position position="1"/>
    </location>
</feature>
<reference evidence="7" key="1">
    <citation type="journal article" date="2023" name="PLoS Negl. Trop. Dis.">
        <title>A genome sequence for Biomphalaria pfeifferi, the major vector snail for the human-infecting parasite Schistosoma mansoni.</title>
        <authorList>
            <person name="Bu L."/>
            <person name="Lu L."/>
            <person name="Laidemitt M.R."/>
            <person name="Zhang S.M."/>
            <person name="Mutuku M."/>
            <person name="Mkoji G."/>
            <person name="Steinauer M."/>
            <person name="Loker E.S."/>
        </authorList>
    </citation>
    <scope>NUCLEOTIDE SEQUENCE</scope>
    <source>
        <strain evidence="7">KasaAsao</strain>
    </source>
</reference>
<reference evidence="7" key="2">
    <citation type="submission" date="2023-04" db="EMBL/GenBank/DDBJ databases">
        <authorList>
            <person name="Bu L."/>
            <person name="Lu L."/>
            <person name="Laidemitt M.R."/>
            <person name="Zhang S.M."/>
            <person name="Mutuku M."/>
            <person name="Mkoji G."/>
            <person name="Steinauer M."/>
            <person name="Loker E.S."/>
        </authorList>
    </citation>
    <scope>NUCLEOTIDE SEQUENCE</scope>
    <source>
        <strain evidence="7">KasaAsao</strain>
        <tissue evidence="7">Whole Snail</tissue>
    </source>
</reference>
<dbReference type="EMBL" id="JASAOG010000011">
    <property type="protein sequence ID" value="KAK0066151.1"/>
    <property type="molecule type" value="Genomic_DNA"/>
</dbReference>
<dbReference type="InterPro" id="IPR036259">
    <property type="entry name" value="MFS_trans_sf"/>
</dbReference>
<dbReference type="Pfam" id="PF00083">
    <property type="entry name" value="Sugar_tr"/>
    <property type="match status" value="1"/>
</dbReference>
<gene>
    <name evidence="7" type="ORF">Bpfe_004272</name>
</gene>
<dbReference type="Gene3D" id="1.20.1250.20">
    <property type="entry name" value="MFS general substrate transporter like domains"/>
    <property type="match status" value="1"/>
</dbReference>
<organism evidence="7 8">
    <name type="scientific">Biomphalaria pfeifferi</name>
    <name type="common">Bloodfluke planorb</name>
    <name type="synonym">Freshwater snail</name>
    <dbReference type="NCBI Taxonomy" id="112525"/>
    <lineage>
        <taxon>Eukaryota</taxon>
        <taxon>Metazoa</taxon>
        <taxon>Spiralia</taxon>
        <taxon>Lophotrochozoa</taxon>
        <taxon>Mollusca</taxon>
        <taxon>Gastropoda</taxon>
        <taxon>Heterobranchia</taxon>
        <taxon>Euthyneura</taxon>
        <taxon>Panpulmonata</taxon>
        <taxon>Hygrophila</taxon>
        <taxon>Lymnaeoidea</taxon>
        <taxon>Planorbidae</taxon>
        <taxon>Biomphalaria</taxon>
    </lineage>
</organism>
<dbReference type="Proteomes" id="UP001233172">
    <property type="component" value="Unassembled WGS sequence"/>
</dbReference>
<feature type="non-terminal residue" evidence="7">
    <location>
        <position position="69"/>
    </location>
</feature>
<protein>
    <submittedName>
        <fullName evidence="7">Solute carrier family 2 facilitated glucose transporter member 1</fullName>
    </submittedName>
</protein>
<comment type="subcellular location">
    <subcellularLocation>
        <location evidence="1">Membrane</location>
    </subcellularLocation>
</comment>
<dbReference type="GO" id="GO:0015149">
    <property type="term" value="F:hexose transmembrane transporter activity"/>
    <property type="evidence" value="ECO:0007669"/>
    <property type="project" value="TreeGrafter"/>
</dbReference>
<evidence type="ECO:0000256" key="3">
    <source>
        <dbReference type="ARBA" id="ARBA00022692"/>
    </source>
</evidence>
<evidence type="ECO:0000256" key="6">
    <source>
        <dbReference type="SAM" id="Phobius"/>
    </source>
</evidence>
<sequence length="69" mass="7385">VVYYSTSIFISAGLSKETSQYATVATGPIPWFMVTEIFAQGPRSAAVSVSLAINWLGNFAVGLVFPILQ</sequence>
<evidence type="ECO:0000256" key="5">
    <source>
        <dbReference type="ARBA" id="ARBA00023136"/>
    </source>
</evidence>
<comment type="caution">
    <text evidence="7">The sequence shown here is derived from an EMBL/GenBank/DDBJ whole genome shotgun (WGS) entry which is preliminary data.</text>
</comment>